<feature type="transmembrane region" description="Helical" evidence="2">
    <location>
        <begin position="30"/>
        <end position="55"/>
    </location>
</feature>
<evidence type="ECO:0008006" key="5">
    <source>
        <dbReference type="Google" id="ProtNLM"/>
    </source>
</evidence>
<comment type="caution">
    <text evidence="3">The sequence shown here is derived from an EMBL/GenBank/DDBJ whole genome shotgun (WGS) entry which is preliminary data.</text>
</comment>
<name>A0ABW3N2V4_9MICO</name>
<organism evidence="3 4">
    <name type="scientific">Terrabacter terrigena</name>
    <dbReference type="NCBI Taxonomy" id="574718"/>
    <lineage>
        <taxon>Bacteria</taxon>
        <taxon>Bacillati</taxon>
        <taxon>Actinomycetota</taxon>
        <taxon>Actinomycetes</taxon>
        <taxon>Micrococcales</taxon>
        <taxon>Intrasporangiaceae</taxon>
        <taxon>Terrabacter</taxon>
    </lineage>
</organism>
<accession>A0ABW3N2V4</accession>
<dbReference type="RefSeq" id="WP_386054537.1">
    <property type="nucleotide sequence ID" value="NZ_JBHTKH010000019.1"/>
</dbReference>
<proteinExistence type="predicted"/>
<keyword evidence="2" id="KW-0472">Membrane</keyword>
<dbReference type="Proteomes" id="UP001597046">
    <property type="component" value="Unassembled WGS sequence"/>
</dbReference>
<feature type="transmembrane region" description="Helical" evidence="2">
    <location>
        <begin position="67"/>
        <end position="86"/>
    </location>
</feature>
<keyword evidence="2" id="KW-0812">Transmembrane</keyword>
<protein>
    <recommendedName>
        <fullName evidence="5">PH domain-containing protein</fullName>
    </recommendedName>
</protein>
<evidence type="ECO:0000256" key="2">
    <source>
        <dbReference type="SAM" id="Phobius"/>
    </source>
</evidence>
<evidence type="ECO:0000313" key="4">
    <source>
        <dbReference type="Proteomes" id="UP001597046"/>
    </source>
</evidence>
<keyword evidence="2" id="KW-1133">Transmembrane helix</keyword>
<dbReference type="EMBL" id="JBHTKH010000019">
    <property type="protein sequence ID" value="MFD1056428.1"/>
    <property type="molecule type" value="Genomic_DNA"/>
</dbReference>
<gene>
    <name evidence="3" type="ORF">ACFQ2V_19120</name>
</gene>
<sequence>MSGLRRGLQVSRLVAAFRRERRAEVRFSRLMAGVYLGLGLLLLVCGGWLVGIAVGLLSPGTGTTDGAAVYGTVSLGVGLVLFGMGCGQVRRGTPALVVDDEGVHVLGKVVPWAHVSGFRTQQHRTGHSSHTVATIVVDEASARAWSQARREPERRGSRLYALGTVGPDGIALPFNLAVDPAPLCEALEAIRLEVRGRQTGAVDPAPDEVSSEQPPHA</sequence>
<feature type="region of interest" description="Disordered" evidence="1">
    <location>
        <begin position="198"/>
        <end position="217"/>
    </location>
</feature>
<evidence type="ECO:0000256" key="1">
    <source>
        <dbReference type="SAM" id="MobiDB-lite"/>
    </source>
</evidence>
<keyword evidence="4" id="KW-1185">Reference proteome</keyword>
<reference evidence="4" key="1">
    <citation type="journal article" date="2019" name="Int. J. Syst. Evol. Microbiol.">
        <title>The Global Catalogue of Microorganisms (GCM) 10K type strain sequencing project: providing services to taxonomists for standard genome sequencing and annotation.</title>
        <authorList>
            <consortium name="The Broad Institute Genomics Platform"/>
            <consortium name="The Broad Institute Genome Sequencing Center for Infectious Disease"/>
            <person name="Wu L."/>
            <person name="Ma J."/>
        </authorList>
    </citation>
    <scope>NUCLEOTIDE SEQUENCE [LARGE SCALE GENOMIC DNA]</scope>
    <source>
        <strain evidence="4">CCUG 57508</strain>
    </source>
</reference>
<evidence type="ECO:0000313" key="3">
    <source>
        <dbReference type="EMBL" id="MFD1056428.1"/>
    </source>
</evidence>